<sequence>MKKKAKYMEVYLDVKRKVEDGTYAIGEKLPSGTELAKLYNTSKLTVKKGLDMLVSEGVLHSRSGFGTEVLRKPIDNSKVFGPSEGLMSVVGEEHVDSEIHTFSIELPSKKVAEMLQIDEKDYIYNIVRSRFVDQQPYSLEQTFMPLSIIPGLVPKHLKKSVYSYIREELHLEINASHVWMKGVLATEFDAKILGIDVGDFMIEIEKSVSLANGTPFEYSITRHLYQDFIFEAVFVEN</sequence>
<dbReference type="Gene3D" id="3.40.1410.10">
    <property type="entry name" value="Chorismate lyase-like"/>
    <property type="match status" value="1"/>
</dbReference>
<dbReference type="InterPro" id="IPR036388">
    <property type="entry name" value="WH-like_DNA-bd_sf"/>
</dbReference>
<dbReference type="PROSITE" id="PS50949">
    <property type="entry name" value="HTH_GNTR"/>
    <property type="match status" value="1"/>
</dbReference>
<dbReference type="InterPro" id="IPR028978">
    <property type="entry name" value="Chorismate_lyase_/UTRA_dom_sf"/>
</dbReference>
<evidence type="ECO:0000313" key="6">
    <source>
        <dbReference type="EMBL" id="MDT2402347.1"/>
    </source>
</evidence>
<keyword evidence="4" id="KW-0804">Transcription</keyword>
<evidence type="ECO:0000259" key="5">
    <source>
        <dbReference type="PROSITE" id="PS50949"/>
    </source>
</evidence>
<dbReference type="CDD" id="cd07377">
    <property type="entry name" value="WHTH_GntR"/>
    <property type="match status" value="1"/>
</dbReference>
<dbReference type="Pfam" id="PF00392">
    <property type="entry name" value="GntR"/>
    <property type="match status" value="1"/>
</dbReference>
<dbReference type="InterPro" id="IPR011663">
    <property type="entry name" value="UTRA"/>
</dbReference>
<dbReference type="SUPFAM" id="SSF46785">
    <property type="entry name" value="Winged helix' DNA-binding domain"/>
    <property type="match status" value="1"/>
</dbReference>
<feature type="domain" description="HTH gntR-type" evidence="5">
    <location>
        <begin position="4"/>
        <end position="72"/>
    </location>
</feature>
<evidence type="ECO:0000256" key="3">
    <source>
        <dbReference type="ARBA" id="ARBA00023125"/>
    </source>
</evidence>
<comment type="caution">
    <text evidence="6">The sequence shown here is derived from an EMBL/GenBank/DDBJ whole genome shotgun (WGS) entry which is preliminary data.</text>
</comment>
<dbReference type="AlphaFoldDB" id="A0A2N8PYQ6"/>
<dbReference type="InterPro" id="IPR050679">
    <property type="entry name" value="Bact_HTH_transcr_reg"/>
</dbReference>
<evidence type="ECO:0000256" key="1">
    <source>
        <dbReference type="ARBA" id="ARBA00022491"/>
    </source>
</evidence>
<reference evidence="6" key="1">
    <citation type="submission" date="2023-03" db="EMBL/GenBank/DDBJ databases">
        <authorList>
            <person name="Shen W."/>
            <person name="Cai J."/>
        </authorList>
    </citation>
    <scope>NUCLEOTIDE SEQUENCE</scope>
    <source>
        <strain evidence="6">P33-2</strain>
    </source>
</reference>
<evidence type="ECO:0000313" key="7">
    <source>
        <dbReference type="Proteomes" id="UP001260773"/>
    </source>
</evidence>
<dbReference type="Proteomes" id="UP001260773">
    <property type="component" value="Unassembled WGS sequence"/>
</dbReference>
<keyword evidence="2" id="KW-0805">Transcription regulation</keyword>
<dbReference type="PANTHER" id="PTHR44846:SF5">
    <property type="entry name" value="HTH-TYPE TRANSCRIPTIONAL REGULATOR GMUR"/>
    <property type="match status" value="1"/>
</dbReference>
<keyword evidence="3" id="KW-0238">DNA-binding</keyword>
<keyword evidence="1" id="KW-0678">Repressor</keyword>
<protein>
    <submittedName>
        <fullName evidence="6">GntR family transcriptional regulator</fullName>
    </submittedName>
</protein>
<dbReference type="SMART" id="SM00345">
    <property type="entry name" value="HTH_GNTR"/>
    <property type="match status" value="1"/>
</dbReference>
<name>A0A2N8PYQ6_ENTAV</name>
<dbReference type="SUPFAM" id="SSF64288">
    <property type="entry name" value="Chorismate lyase-like"/>
    <property type="match status" value="1"/>
</dbReference>
<dbReference type="InterPro" id="IPR000524">
    <property type="entry name" value="Tscrpt_reg_HTH_GntR"/>
</dbReference>
<dbReference type="RefSeq" id="WP_048719035.1">
    <property type="nucleotide sequence ID" value="NZ_CAAKNX010000087.1"/>
</dbReference>
<proteinExistence type="predicted"/>
<dbReference type="EMBL" id="JARPWH010000021">
    <property type="protein sequence ID" value="MDT2402347.1"/>
    <property type="molecule type" value="Genomic_DNA"/>
</dbReference>
<dbReference type="FunFam" id="3.40.1410.10:FF:000008">
    <property type="entry name" value="Transcriptional regulator, GntR family"/>
    <property type="match status" value="1"/>
</dbReference>
<dbReference type="SMART" id="SM00866">
    <property type="entry name" value="UTRA"/>
    <property type="match status" value="1"/>
</dbReference>
<dbReference type="Pfam" id="PF07702">
    <property type="entry name" value="UTRA"/>
    <property type="match status" value="1"/>
</dbReference>
<dbReference type="GO" id="GO:0003700">
    <property type="term" value="F:DNA-binding transcription factor activity"/>
    <property type="evidence" value="ECO:0007669"/>
    <property type="project" value="InterPro"/>
</dbReference>
<dbReference type="GO" id="GO:0045892">
    <property type="term" value="P:negative regulation of DNA-templated transcription"/>
    <property type="evidence" value="ECO:0007669"/>
    <property type="project" value="TreeGrafter"/>
</dbReference>
<organism evidence="6 7">
    <name type="scientific">Enterococcus avium</name>
    <name type="common">Streptococcus avium</name>
    <dbReference type="NCBI Taxonomy" id="33945"/>
    <lineage>
        <taxon>Bacteria</taxon>
        <taxon>Bacillati</taxon>
        <taxon>Bacillota</taxon>
        <taxon>Bacilli</taxon>
        <taxon>Lactobacillales</taxon>
        <taxon>Enterococcaceae</taxon>
        <taxon>Enterococcus</taxon>
    </lineage>
</organism>
<evidence type="ECO:0000256" key="4">
    <source>
        <dbReference type="ARBA" id="ARBA00023163"/>
    </source>
</evidence>
<dbReference type="GO" id="GO:0003677">
    <property type="term" value="F:DNA binding"/>
    <property type="evidence" value="ECO:0007669"/>
    <property type="project" value="UniProtKB-KW"/>
</dbReference>
<evidence type="ECO:0000256" key="2">
    <source>
        <dbReference type="ARBA" id="ARBA00023015"/>
    </source>
</evidence>
<gene>
    <name evidence="6" type="ORF">P7D43_08180</name>
</gene>
<dbReference type="Gene3D" id="1.10.10.10">
    <property type="entry name" value="Winged helix-like DNA-binding domain superfamily/Winged helix DNA-binding domain"/>
    <property type="match status" value="1"/>
</dbReference>
<dbReference type="InterPro" id="IPR036390">
    <property type="entry name" value="WH_DNA-bd_sf"/>
</dbReference>
<dbReference type="PRINTS" id="PR00035">
    <property type="entry name" value="HTHGNTR"/>
</dbReference>
<dbReference type="PANTHER" id="PTHR44846">
    <property type="entry name" value="MANNOSYL-D-GLYCERATE TRANSPORT/METABOLISM SYSTEM REPRESSOR MNGR-RELATED"/>
    <property type="match status" value="1"/>
</dbReference>
<accession>A0A2N8PYQ6</accession>